<organism evidence="2 3">
    <name type="scientific">Halorubrum phage HRTV-17</name>
    <dbReference type="NCBI Taxonomy" id="2877997"/>
    <lineage>
        <taxon>Viruses</taxon>
        <taxon>Duplodnaviria</taxon>
        <taxon>Heunggongvirae</taxon>
        <taxon>Uroviricota</taxon>
        <taxon>Caudoviricetes</taxon>
        <taxon>Thumleimavirales</taxon>
        <taxon>Hafunaviridae</taxon>
        <taxon>Haloferacalesvirus</taxon>
        <taxon>Haloferacalesvirus hv8</taxon>
    </lineage>
</organism>
<gene>
    <name evidence="2" type="ORF">HRTV-17_gp121</name>
</gene>
<proteinExistence type="predicted"/>
<feature type="compositionally biased region" description="Basic and acidic residues" evidence="1">
    <location>
        <begin position="65"/>
        <end position="76"/>
    </location>
</feature>
<reference evidence="2" key="1">
    <citation type="submission" date="2021-05" db="EMBL/GenBank/DDBJ databases">
        <title>Diversity, taxonomy and evolution of archaeal viruses of the class Caudoviricetes.</title>
        <authorList>
            <person name="Liu Y."/>
            <person name="Demina T.A."/>
            <person name="Roux S."/>
            <person name="Aiewsakun P."/>
            <person name="Kazlauskas D."/>
            <person name="Simmonds P."/>
            <person name="Prangishvili D."/>
            <person name="Oksanen H.M."/>
            <person name="Krupovic M."/>
        </authorList>
    </citation>
    <scope>NUCLEOTIDE SEQUENCE</scope>
    <source>
        <strain evidence="2">HRTV-17/5</strain>
    </source>
</reference>
<feature type="region of interest" description="Disordered" evidence="1">
    <location>
        <begin position="1"/>
        <end position="76"/>
    </location>
</feature>
<evidence type="ECO:0000313" key="2">
    <source>
        <dbReference type="EMBL" id="UBF19320.1"/>
    </source>
</evidence>
<sequence length="76" mass="7866">MVTFLPKQSAENDGSDDDESNANPLLEINPRGGGGDDDDPPAAGAVMVTREPSGPKLSLAPTAEPNHEAKPELITV</sequence>
<evidence type="ECO:0000256" key="1">
    <source>
        <dbReference type="SAM" id="MobiDB-lite"/>
    </source>
</evidence>
<dbReference type="Proteomes" id="UP000827294">
    <property type="component" value="Segment"/>
</dbReference>
<evidence type="ECO:0000313" key="3">
    <source>
        <dbReference type="Proteomes" id="UP000827294"/>
    </source>
</evidence>
<accession>A0AAE8XRN2</accession>
<protein>
    <submittedName>
        <fullName evidence="2">Uncharacterized protein</fullName>
    </submittedName>
</protein>
<name>A0AAE8XRN2_9CAUD</name>
<dbReference type="EMBL" id="MZ334493">
    <property type="protein sequence ID" value="UBF19320.1"/>
    <property type="molecule type" value="Genomic_DNA"/>
</dbReference>